<dbReference type="InterPro" id="IPR009822">
    <property type="entry name" value="YaeQ"/>
</dbReference>
<organism evidence="1 2">
    <name type="scientific">Rheinheimera lutimaris</name>
    <dbReference type="NCBI Taxonomy" id="2740584"/>
    <lineage>
        <taxon>Bacteria</taxon>
        <taxon>Pseudomonadati</taxon>
        <taxon>Pseudomonadota</taxon>
        <taxon>Gammaproteobacteria</taxon>
        <taxon>Chromatiales</taxon>
        <taxon>Chromatiaceae</taxon>
        <taxon>Rheinheimera</taxon>
    </lineage>
</organism>
<evidence type="ECO:0000313" key="1">
    <source>
        <dbReference type="EMBL" id="NRQ42583.1"/>
    </source>
</evidence>
<accession>A0A7Y5EKY2</accession>
<dbReference type="InterPro" id="IPR011335">
    <property type="entry name" value="Restrct_endonuc-II-like"/>
</dbReference>
<protein>
    <submittedName>
        <fullName evidence="1">YaeQ family protein</fullName>
    </submittedName>
</protein>
<dbReference type="InterPro" id="IPR038590">
    <property type="entry name" value="YaeQ_sf"/>
</dbReference>
<dbReference type="Pfam" id="PF07152">
    <property type="entry name" value="YaeQ"/>
    <property type="match status" value="1"/>
</dbReference>
<dbReference type="AlphaFoldDB" id="A0A7Y5EKY2"/>
<dbReference type="Gene3D" id="3.10.640.10">
    <property type="entry name" value="Restriction endonuclease-like alpha-beta roll domain"/>
    <property type="match status" value="1"/>
</dbReference>
<dbReference type="Proteomes" id="UP000523161">
    <property type="component" value="Unassembled WGS sequence"/>
</dbReference>
<gene>
    <name evidence="1" type="ORF">HRH59_08345</name>
</gene>
<sequence>MMQMASKVIKLDLQYSCDASHAYLQQRHYVSPWQGESAEHFAKRLLVYLSLYEQQPGFAKDDSGGKAPDLFIQDQQQHFQLWCQLELVAEKRRLRASHLADQLLLVLDEQETSKAEHDDWPANQRIFTLTSAQLAEFCQMLKSHMKLSVWREDPLLSITDGEHVLQLNLSALLEKPH</sequence>
<dbReference type="EMBL" id="JABSOD010000006">
    <property type="protein sequence ID" value="NRQ42583.1"/>
    <property type="molecule type" value="Genomic_DNA"/>
</dbReference>
<dbReference type="SUPFAM" id="SSF52980">
    <property type="entry name" value="Restriction endonuclease-like"/>
    <property type="match status" value="1"/>
</dbReference>
<keyword evidence="2" id="KW-1185">Reference proteome</keyword>
<proteinExistence type="predicted"/>
<name>A0A7Y5EKY2_9GAMM</name>
<reference evidence="1 2" key="1">
    <citation type="submission" date="2020-06" db="EMBL/GenBank/DDBJ databases">
        <title>Rheinheimera sp. nov., a marine bacterium isolated from coastal.</title>
        <authorList>
            <person name="Yu Q."/>
            <person name="Qi Y."/>
            <person name="Pu J."/>
        </authorList>
    </citation>
    <scope>NUCLEOTIDE SEQUENCE [LARGE SCALE GENOMIC DNA]</scope>
    <source>
        <strain evidence="1 2">YQF-2</strain>
    </source>
</reference>
<comment type="caution">
    <text evidence="1">The sequence shown here is derived from an EMBL/GenBank/DDBJ whole genome shotgun (WGS) entry which is preliminary data.</text>
</comment>
<evidence type="ECO:0000313" key="2">
    <source>
        <dbReference type="Proteomes" id="UP000523161"/>
    </source>
</evidence>
<dbReference type="RefSeq" id="WP_173500821.1">
    <property type="nucleotide sequence ID" value="NZ_JABSOD010000006.1"/>
</dbReference>